<keyword evidence="4 6" id="KW-0238">DNA-binding</keyword>
<keyword evidence="6" id="KW-0814">Transposable element</keyword>
<evidence type="ECO:0000256" key="2">
    <source>
        <dbReference type="ARBA" id="ARBA00010961"/>
    </source>
</evidence>
<comment type="function">
    <text evidence="1 6">Required for the transposition of the insertion element.</text>
</comment>
<dbReference type="AlphaFoldDB" id="A0A316ATP0"/>
<accession>A0A316ATP0</accession>
<dbReference type="GO" id="GO:0003677">
    <property type="term" value="F:DNA binding"/>
    <property type="evidence" value="ECO:0007669"/>
    <property type="project" value="UniProtKB-UniRule"/>
</dbReference>
<evidence type="ECO:0000313" key="7">
    <source>
        <dbReference type="EMBL" id="PWJ60684.1"/>
    </source>
</evidence>
<dbReference type="PANTHER" id="PTHR33217">
    <property type="entry name" value="TRANSPOSASE FOR INSERTION SEQUENCE ELEMENT IS1081"/>
    <property type="match status" value="1"/>
</dbReference>
<comment type="caution">
    <text evidence="7">The sequence shown here is derived from an EMBL/GenBank/DDBJ whole genome shotgun (WGS) entry which is preliminary data.</text>
</comment>
<dbReference type="RefSeq" id="WP_109672992.1">
    <property type="nucleotide sequence ID" value="NZ_QGDT01000001.1"/>
</dbReference>
<evidence type="ECO:0000256" key="6">
    <source>
        <dbReference type="RuleBase" id="RU365089"/>
    </source>
</evidence>
<proteinExistence type="inferred from homology"/>
<dbReference type="PANTHER" id="PTHR33217:SF8">
    <property type="entry name" value="MUTATOR FAMILY TRANSPOSASE"/>
    <property type="match status" value="1"/>
</dbReference>
<dbReference type="GO" id="GO:0004803">
    <property type="term" value="F:transposase activity"/>
    <property type="evidence" value="ECO:0007669"/>
    <property type="project" value="UniProtKB-UniRule"/>
</dbReference>
<keyword evidence="3 6" id="KW-0815">Transposition</keyword>
<evidence type="ECO:0000256" key="5">
    <source>
        <dbReference type="ARBA" id="ARBA00023172"/>
    </source>
</evidence>
<sequence length="97" mass="10822">MGKALNRLKTISGEIELTTPQDRKCTFEPQIDRKGENTLADSLAPHIIALYSRGMSIRGNSDHIMEMFDFNVSRTTLSEFAERIIPLVKDRTAAAVA</sequence>
<dbReference type="InterPro" id="IPR001207">
    <property type="entry name" value="Transposase_mutator"/>
</dbReference>
<evidence type="ECO:0000256" key="4">
    <source>
        <dbReference type="ARBA" id="ARBA00023125"/>
    </source>
</evidence>
<keyword evidence="8" id="KW-1185">Reference proteome</keyword>
<protein>
    <recommendedName>
        <fullName evidence="6">Mutator family transposase</fullName>
    </recommendedName>
</protein>
<dbReference type="GO" id="GO:0006313">
    <property type="term" value="P:DNA transposition"/>
    <property type="evidence" value="ECO:0007669"/>
    <property type="project" value="UniProtKB-UniRule"/>
</dbReference>
<dbReference type="Pfam" id="PF00872">
    <property type="entry name" value="Transposase_mut"/>
    <property type="match status" value="1"/>
</dbReference>
<name>A0A316ATP0_9BACT</name>
<keyword evidence="5 6" id="KW-0233">DNA recombination</keyword>
<reference evidence="7 8" key="1">
    <citation type="submission" date="2018-03" db="EMBL/GenBank/DDBJ databases">
        <title>Genomic Encyclopedia of Archaeal and Bacterial Type Strains, Phase II (KMG-II): from individual species to whole genera.</title>
        <authorList>
            <person name="Goeker M."/>
        </authorList>
    </citation>
    <scope>NUCLEOTIDE SEQUENCE [LARGE SCALE GENOMIC DNA]</scope>
    <source>
        <strain evidence="7 8">DSM 100346</strain>
    </source>
</reference>
<dbReference type="EMBL" id="QGDT01000001">
    <property type="protein sequence ID" value="PWJ60684.1"/>
    <property type="molecule type" value="Genomic_DNA"/>
</dbReference>
<gene>
    <name evidence="7" type="ORF">CLV98_101869</name>
</gene>
<organism evidence="7 8">
    <name type="scientific">Dyadobacter jejuensis</name>
    <dbReference type="NCBI Taxonomy" id="1082580"/>
    <lineage>
        <taxon>Bacteria</taxon>
        <taxon>Pseudomonadati</taxon>
        <taxon>Bacteroidota</taxon>
        <taxon>Cytophagia</taxon>
        <taxon>Cytophagales</taxon>
        <taxon>Spirosomataceae</taxon>
        <taxon>Dyadobacter</taxon>
    </lineage>
</organism>
<evidence type="ECO:0000256" key="3">
    <source>
        <dbReference type="ARBA" id="ARBA00022578"/>
    </source>
</evidence>
<evidence type="ECO:0000313" key="8">
    <source>
        <dbReference type="Proteomes" id="UP000245880"/>
    </source>
</evidence>
<dbReference type="Proteomes" id="UP000245880">
    <property type="component" value="Unassembled WGS sequence"/>
</dbReference>
<comment type="similarity">
    <text evidence="2 6">Belongs to the transposase mutator family.</text>
</comment>
<dbReference type="OrthoDB" id="9779930at2"/>
<evidence type="ECO:0000256" key="1">
    <source>
        <dbReference type="ARBA" id="ARBA00002190"/>
    </source>
</evidence>